<evidence type="ECO:0000256" key="2">
    <source>
        <dbReference type="ARBA" id="ARBA00022723"/>
    </source>
</evidence>
<evidence type="ECO:0000313" key="6">
    <source>
        <dbReference type="EMBL" id="ABN66743.2"/>
    </source>
</evidence>
<dbReference type="GO" id="GO:0071543">
    <property type="term" value="P:diphosphoinositol polyphosphate metabolic process"/>
    <property type="evidence" value="ECO:0007669"/>
    <property type="project" value="TreeGrafter"/>
</dbReference>
<dbReference type="GO" id="GO:0034431">
    <property type="term" value="F:bis(5'-adenosyl)-hexaphosphatase activity"/>
    <property type="evidence" value="ECO:0007669"/>
    <property type="project" value="EnsemblFungi"/>
</dbReference>
<proteinExistence type="predicted"/>
<reference evidence="6 7" key="1">
    <citation type="journal article" date="2007" name="Nat. Biotechnol.">
        <title>Genome sequence of the lignocellulose-bioconverting and xylose-fermenting yeast Pichia stipitis.</title>
        <authorList>
            <person name="Jeffries T.W."/>
            <person name="Grigoriev I.V."/>
            <person name="Grimwood J."/>
            <person name="Laplaza J.M."/>
            <person name="Aerts A."/>
            <person name="Salamov A."/>
            <person name="Schmutz J."/>
            <person name="Lindquist E."/>
            <person name="Dehal P."/>
            <person name="Shapiro H."/>
            <person name="Jin Y.S."/>
            <person name="Passoth V."/>
            <person name="Richardson P.M."/>
        </authorList>
    </citation>
    <scope>NUCLEOTIDE SEQUENCE [LARGE SCALE GENOMIC DNA]</scope>
    <source>
        <strain evidence="7">ATCC 58785 / CBS 6054 / NBRC 10063 / NRRL Y-11545</strain>
    </source>
</reference>
<sequence length="179" mass="20370">MSKPSEARVGRDLQRYNEETGARMVAGCICLNESKDKLVMISSSSHEGRWVLPKGGIELDETDDFAVTAARETWEEAGVEGKITKKLPIVLDSRGKKAPVIKGEFDPHVMVPKTEFHFYEMIVDNLGTKWPESHKRDRRWCTYSEAKHELTKSKRPELIEALNFTSIIRDGIDGNEDDY</sequence>
<evidence type="ECO:0000256" key="3">
    <source>
        <dbReference type="ARBA" id="ARBA00022801"/>
    </source>
</evidence>
<evidence type="ECO:0000259" key="5">
    <source>
        <dbReference type="PROSITE" id="PS51462"/>
    </source>
</evidence>
<dbReference type="GO" id="GO:1990174">
    <property type="term" value="F:phosphodiesterase decapping endonuclease activity"/>
    <property type="evidence" value="ECO:0007669"/>
    <property type="project" value="EnsemblFungi"/>
</dbReference>
<dbReference type="GO" id="GO:0046872">
    <property type="term" value="F:metal ion binding"/>
    <property type="evidence" value="ECO:0007669"/>
    <property type="project" value="UniProtKB-KW"/>
</dbReference>
<dbReference type="eggNOG" id="KOG2839">
    <property type="taxonomic scope" value="Eukaryota"/>
</dbReference>
<dbReference type="KEGG" id="pic:PICST_60333"/>
<gene>
    <name evidence="6" type="primary">DDP1</name>
    <name evidence="6" type="ORF">PICST_60333</name>
</gene>
<dbReference type="GO" id="GO:0071545">
    <property type="term" value="P:inositol phosphate catabolic process"/>
    <property type="evidence" value="ECO:0007669"/>
    <property type="project" value="EnsemblFungi"/>
</dbReference>
<dbReference type="GO" id="GO:1901909">
    <property type="term" value="P:diadenosine hexaphosphate catabolic process"/>
    <property type="evidence" value="ECO:0007669"/>
    <property type="project" value="EnsemblFungi"/>
</dbReference>
<dbReference type="Pfam" id="PF00293">
    <property type="entry name" value="NUDIX"/>
    <property type="match status" value="1"/>
</dbReference>
<dbReference type="GeneID" id="4839256"/>
<keyword evidence="2" id="KW-0479">Metal-binding</keyword>
<dbReference type="GO" id="GO:0005737">
    <property type="term" value="C:cytoplasm"/>
    <property type="evidence" value="ECO:0007669"/>
    <property type="project" value="TreeGrafter"/>
</dbReference>
<keyword evidence="4" id="KW-0460">Magnesium</keyword>
<dbReference type="RefSeq" id="XP_001384772.2">
    <property type="nucleotide sequence ID" value="XM_001384735.1"/>
</dbReference>
<dbReference type="GO" id="GO:0000298">
    <property type="term" value="F:endopolyphosphatase activity"/>
    <property type="evidence" value="ECO:0007669"/>
    <property type="project" value="EnsemblFungi"/>
</dbReference>
<dbReference type="FunCoup" id="A3LVA5">
    <property type="interactions" value="244"/>
</dbReference>
<accession>A3LVA5</accession>
<dbReference type="GO" id="GO:0030643">
    <property type="term" value="P:intracellular phosphate ion homeostasis"/>
    <property type="evidence" value="ECO:0007669"/>
    <property type="project" value="EnsemblFungi"/>
</dbReference>
<dbReference type="InParanoid" id="A3LVA5"/>
<dbReference type="InterPro" id="IPR047198">
    <property type="entry name" value="DDP-like_NUDIX"/>
</dbReference>
<dbReference type="PANTHER" id="PTHR12629:SF0">
    <property type="entry name" value="DIPHOSPHOINOSITOL-POLYPHOSPHATE DIPHOSPHATASE"/>
    <property type="match status" value="1"/>
</dbReference>
<dbReference type="CDD" id="cd04666">
    <property type="entry name" value="NUDIX_DIPP2_like_Nudt4"/>
    <property type="match status" value="1"/>
</dbReference>
<evidence type="ECO:0000256" key="1">
    <source>
        <dbReference type="ARBA" id="ARBA00001946"/>
    </source>
</evidence>
<dbReference type="PROSITE" id="PS51462">
    <property type="entry name" value="NUDIX"/>
    <property type="match status" value="1"/>
</dbReference>
<dbReference type="EC" id="3.6.1.-" evidence="6"/>
<evidence type="ECO:0000256" key="4">
    <source>
        <dbReference type="ARBA" id="ARBA00022842"/>
    </source>
</evidence>
<organism evidence="6 7">
    <name type="scientific">Scheffersomyces stipitis (strain ATCC 58785 / CBS 6054 / NBRC 10063 / NRRL Y-11545)</name>
    <name type="common">Yeast</name>
    <name type="synonym">Pichia stipitis</name>
    <dbReference type="NCBI Taxonomy" id="322104"/>
    <lineage>
        <taxon>Eukaryota</taxon>
        <taxon>Fungi</taxon>
        <taxon>Dikarya</taxon>
        <taxon>Ascomycota</taxon>
        <taxon>Saccharomycotina</taxon>
        <taxon>Pichiomycetes</taxon>
        <taxon>Debaryomycetaceae</taxon>
        <taxon>Scheffersomyces</taxon>
    </lineage>
</organism>
<dbReference type="AlphaFoldDB" id="A3LVA5"/>
<dbReference type="InterPro" id="IPR000086">
    <property type="entry name" value="NUDIX_hydrolase_dom"/>
</dbReference>
<keyword evidence="7" id="KW-1185">Reference proteome</keyword>
<dbReference type="GO" id="GO:0052843">
    <property type="term" value="F:inositol-1-diphosphate-2,3,4,5,6-pentakisphosphate diphosphatase activity"/>
    <property type="evidence" value="ECO:0007669"/>
    <property type="project" value="EnsemblFungi"/>
</dbReference>
<dbReference type="Gene3D" id="3.90.79.10">
    <property type="entry name" value="Nucleoside Triphosphate Pyrophosphohydrolase"/>
    <property type="match status" value="1"/>
</dbReference>
<name>A3LVA5_PICST</name>
<protein>
    <submittedName>
        <fullName evidence="6">Diadenosine and Diphosphoinositol Polyphosphate Phosphohydrolase</fullName>
        <ecNumber evidence="6">3.6.1.-</ecNumber>
    </submittedName>
</protein>
<keyword evidence="3 6" id="KW-0378">Hydrolase</keyword>
<dbReference type="STRING" id="322104.A3LVA5"/>
<dbReference type="HOGENOM" id="CLU_037162_5_3_1"/>
<dbReference type="GO" id="GO:1901911">
    <property type="term" value="P:adenosine 5'-(hexahydrogen pentaphosphate) catabolic process"/>
    <property type="evidence" value="ECO:0007669"/>
    <property type="project" value="EnsemblFungi"/>
</dbReference>
<dbReference type="GO" id="GO:0052846">
    <property type="term" value="F:inositol-1,5-bisdiphosphate-2,3,4,6-tetrakisphosphate 1-diphosphatase activity"/>
    <property type="evidence" value="ECO:0007669"/>
    <property type="project" value="EnsemblFungi"/>
</dbReference>
<dbReference type="GO" id="GO:0034432">
    <property type="term" value="F:bis(5'-adenosyl)-pentaphosphatase activity"/>
    <property type="evidence" value="ECO:0007669"/>
    <property type="project" value="EnsemblFungi"/>
</dbReference>
<dbReference type="GO" id="GO:0052845">
    <property type="term" value="F:inositol-5-diphosphate-1,2,3,4,6-pentakisphosphate diphosphatase activity"/>
    <property type="evidence" value="ECO:0007669"/>
    <property type="project" value="EnsemblFungi"/>
</dbReference>
<dbReference type="GO" id="GO:0052847">
    <property type="term" value="F:inositol-1,5-bisdiphosphate-2,3,4,6-tetrakisphosphate 5-diphosphatase activity"/>
    <property type="evidence" value="ECO:0007669"/>
    <property type="project" value="EnsemblFungi"/>
</dbReference>
<dbReference type="GO" id="GO:0008796">
    <property type="term" value="F:bis(5'-nucleosyl)-tetraphosphatase activity"/>
    <property type="evidence" value="ECO:0007669"/>
    <property type="project" value="EnsemblFungi"/>
</dbReference>
<comment type="cofactor">
    <cofactor evidence="1">
        <name>Mg(2+)</name>
        <dbReference type="ChEBI" id="CHEBI:18420"/>
    </cofactor>
</comment>
<dbReference type="EMBL" id="CP000499">
    <property type="protein sequence ID" value="ABN66743.2"/>
    <property type="molecule type" value="Genomic_DNA"/>
</dbReference>
<dbReference type="GO" id="GO:0005634">
    <property type="term" value="C:nucleus"/>
    <property type="evidence" value="ECO:0007669"/>
    <property type="project" value="TreeGrafter"/>
</dbReference>
<dbReference type="OMA" id="EDQWPEM"/>
<dbReference type="SUPFAM" id="SSF55811">
    <property type="entry name" value="Nudix"/>
    <property type="match status" value="1"/>
</dbReference>
<dbReference type="PANTHER" id="PTHR12629">
    <property type="entry name" value="DIPHOSPHOINOSITOL POLYPHOSPHATE PHOSPHOHYDROLASE"/>
    <property type="match status" value="1"/>
</dbReference>
<dbReference type="GO" id="GO:1901907">
    <property type="term" value="P:diadenosine pentaphosphate catabolic process"/>
    <property type="evidence" value="ECO:0007669"/>
    <property type="project" value="EnsemblFungi"/>
</dbReference>
<dbReference type="Proteomes" id="UP000002258">
    <property type="component" value="Chromosome 5"/>
</dbReference>
<dbReference type="GO" id="GO:0006798">
    <property type="term" value="P:polyphosphate catabolic process"/>
    <property type="evidence" value="ECO:0007669"/>
    <property type="project" value="EnsemblFungi"/>
</dbReference>
<evidence type="ECO:0000313" key="7">
    <source>
        <dbReference type="Proteomes" id="UP000002258"/>
    </source>
</evidence>
<feature type="domain" description="Nudix hydrolase" evidence="5">
    <location>
        <begin position="21"/>
        <end position="163"/>
    </location>
</feature>
<dbReference type="InterPro" id="IPR015797">
    <property type="entry name" value="NUDIX_hydrolase-like_dom_sf"/>
</dbReference>
<dbReference type="GO" id="GO:0052745">
    <property type="term" value="F:inositol phosphate phosphatase activity"/>
    <property type="evidence" value="ECO:0007669"/>
    <property type="project" value="EnsemblFungi"/>
</dbReference>
<dbReference type="OrthoDB" id="2011998at2759"/>